<evidence type="ECO:0000313" key="3">
    <source>
        <dbReference type="EMBL" id="QIE90039.1"/>
    </source>
</evidence>
<dbReference type="NCBIfam" id="TIGR02607">
    <property type="entry name" value="antidote_HigA"/>
    <property type="match status" value="1"/>
</dbReference>
<dbReference type="CDD" id="cd00093">
    <property type="entry name" value="HTH_XRE"/>
    <property type="match status" value="1"/>
</dbReference>
<dbReference type="PANTHER" id="PTHR36924">
    <property type="entry name" value="ANTITOXIN HIGA-1"/>
    <property type="match status" value="1"/>
</dbReference>
<sequence length="95" mass="10363">MAMHNPPHPGEILLEDVLPELCLSVTALATHLGISRPHLSKVLHGRAPISADLAWRLEQAGLGTARHWLAMQAAYDLWQVSQQAHPPIARLKAVA</sequence>
<protein>
    <submittedName>
        <fullName evidence="3">HigA family addiction module antidote protein</fullName>
    </submittedName>
</protein>
<dbReference type="RefSeq" id="WP_024766175.1">
    <property type="nucleotide sequence ID" value="NZ_CP049140.1"/>
</dbReference>
<name>A0A6G6J3Z6_PSENT</name>
<dbReference type="KEGG" id="pnt:G5B91_28825"/>
<dbReference type="SUPFAM" id="SSF47413">
    <property type="entry name" value="lambda repressor-like DNA-binding domains"/>
    <property type="match status" value="1"/>
</dbReference>
<dbReference type="InterPro" id="IPR013430">
    <property type="entry name" value="Toxin_antidote_HigA"/>
</dbReference>
<dbReference type="GO" id="GO:0003677">
    <property type="term" value="F:DNA binding"/>
    <property type="evidence" value="ECO:0007669"/>
    <property type="project" value="UniProtKB-KW"/>
</dbReference>
<evidence type="ECO:0000256" key="1">
    <source>
        <dbReference type="ARBA" id="ARBA00023125"/>
    </source>
</evidence>
<dbReference type="InterPro" id="IPR001387">
    <property type="entry name" value="Cro/C1-type_HTH"/>
</dbReference>
<feature type="domain" description="HTH cro/C1-type" evidence="2">
    <location>
        <begin position="23"/>
        <end position="69"/>
    </location>
</feature>
<keyword evidence="1" id="KW-0238">DNA-binding</keyword>
<organism evidence="3 4">
    <name type="scientific">Pseudomonas nitroreducens</name>
    <dbReference type="NCBI Taxonomy" id="46680"/>
    <lineage>
        <taxon>Bacteria</taxon>
        <taxon>Pseudomonadati</taxon>
        <taxon>Pseudomonadota</taxon>
        <taxon>Gammaproteobacteria</taxon>
        <taxon>Pseudomonadales</taxon>
        <taxon>Pseudomonadaceae</taxon>
        <taxon>Pseudomonas</taxon>
    </lineage>
</organism>
<dbReference type="InterPro" id="IPR010982">
    <property type="entry name" value="Lambda_DNA-bd_dom_sf"/>
</dbReference>
<dbReference type="AlphaFoldDB" id="A0A6G6J3Z6"/>
<dbReference type="PANTHER" id="PTHR36924:SF1">
    <property type="entry name" value="ANTITOXIN HIGA-1"/>
    <property type="match status" value="1"/>
</dbReference>
<proteinExistence type="predicted"/>
<dbReference type="PROSITE" id="PS50943">
    <property type="entry name" value="HTH_CROC1"/>
    <property type="match status" value="1"/>
</dbReference>
<dbReference type="Gene3D" id="1.10.260.40">
    <property type="entry name" value="lambda repressor-like DNA-binding domains"/>
    <property type="match status" value="1"/>
</dbReference>
<evidence type="ECO:0000259" key="2">
    <source>
        <dbReference type="PROSITE" id="PS50943"/>
    </source>
</evidence>
<accession>A0A6G6J3Z6</accession>
<dbReference type="EMBL" id="CP049140">
    <property type="protein sequence ID" value="QIE90039.1"/>
    <property type="molecule type" value="Genomic_DNA"/>
</dbReference>
<dbReference type="Proteomes" id="UP000501063">
    <property type="component" value="Chromosome"/>
</dbReference>
<reference evidence="3 4" key="1">
    <citation type="submission" date="2020-02" db="EMBL/GenBank/DDBJ databases">
        <title>Integrative conjugative elements (ICEs) and plasmids drive adaptation of Pseudomonas nitroreducens strain HBP1 to wastewater environment.</title>
        <authorList>
            <person name="Sentchilo V."/>
            <person name="Carraro N."/>
            <person name="Bertelli C."/>
            <person name="van der Meer J.R."/>
        </authorList>
    </citation>
    <scope>NUCLEOTIDE SEQUENCE [LARGE SCALE GENOMIC DNA]</scope>
    <source>
        <strain evidence="3 4">HBP1</strain>
    </source>
</reference>
<evidence type="ECO:0000313" key="4">
    <source>
        <dbReference type="Proteomes" id="UP000501063"/>
    </source>
</evidence>
<gene>
    <name evidence="3" type="ORF">G5B91_28825</name>
</gene>